<comment type="similarity">
    <text evidence="1">Belongs to the AB hydrolase superfamily. AB hydrolase 2 family.</text>
</comment>
<dbReference type="GO" id="GO:0008474">
    <property type="term" value="F:palmitoyl-(protein) hydrolase activity"/>
    <property type="evidence" value="ECO:0007669"/>
    <property type="project" value="TreeGrafter"/>
</dbReference>
<keyword evidence="4" id="KW-1185">Reference proteome</keyword>
<sequence length="226" mass="24460">MASFILWLHGSGDSGPANESIKEHFTDPVFKSTKWGLPTAPSRPITVNRGAVMPAWFDVTDVPITSKSVRHDEEVLSAVKDVHSMIDKQIANGINPNNVFVCGFSQGGALAIASVLLHPRTLGGGIIFSGSMPLNPSIKEQVVPEATKTPILWIHGTDDQIVLFEAGESGCKFLQELGMSCEFKAYPGLGHSLMDDELEYFSSWLRSRLLSGGGVVQQKRGCCSQM</sequence>
<dbReference type="InterPro" id="IPR003140">
    <property type="entry name" value="PLipase/COase/thioEstase"/>
</dbReference>
<dbReference type="PANTHER" id="PTHR10655:SF57">
    <property type="entry name" value="INACTIVE CARBOXYLESTERASE OS04G0669700-RELATED"/>
    <property type="match status" value="1"/>
</dbReference>
<accession>A0A833VJL0</accession>
<evidence type="ECO:0000259" key="2">
    <source>
        <dbReference type="Pfam" id="PF02230"/>
    </source>
</evidence>
<protein>
    <submittedName>
        <fullName evidence="3">Acyl-protein thioesterase 1-like protein</fullName>
    </submittedName>
</protein>
<gene>
    <name evidence="3" type="ORF">FCM35_KLT09119</name>
</gene>
<dbReference type="OrthoDB" id="2418081at2759"/>
<dbReference type="PANTHER" id="PTHR10655">
    <property type="entry name" value="LYSOPHOSPHOLIPASE-RELATED"/>
    <property type="match status" value="1"/>
</dbReference>
<dbReference type="InterPro" id="IPR029058">
    <property type="entry name" value="AB_hydrolase_fold"/>
</dbReference>
<dbReference type="AlphaFoldDB" id="A0A833VJL0"/>
<comment type="caution">
    <text evidence="3">The sequence shown here is derived from an EMBL/GenBank/DDBJ whole genome shotgun (WGS) entry which is preliminary data.</text>
</comment>
<reference evidence="3" key="1">
    <citation type="submission" date="2020-01" db="EMBL/GenBank/DDBJ databases">
        <title>Genome sequence of Kobresia littledalei, the first chromosome-level genome in the family Cyperaceae.</title>
        <authorList>
            <person name="Qu G."/>
        </authorList>
    </citation>
    <scope>NUCLEOTIDE SEQUENCE</scope>
    <source>
        <strain evidence="3">C.B.Clarke</strain>
        <tissue evidence="3">Leaf</tissue>
    </source>
</reference>
<dbReference type="GO" id="GO:0005737">
    <property type="term" value="C:cytoplasm"/>
    <property type="evidence" value="ECO:0007669"/>
    <property type="project" value="TreeGrafter"/>
</dbReference>
<dbReference type="SUPFAM" id="SSF53474">
    <property type="entry name" value="alpha/beta-Hydrolases"/>
    <property type="match status" value="1"/>
</dbReference>
<dbReference type="Gene3D" id="3.40.50.1820">
    <property type="entry name" value="alpha/beta hydrolase"/>
    <property type="match status" value="1"/>
</dbReference>
<organism evidence="3 4">
    <name type="scientific">Carex littledalei</name>
    <dbReference type="NCBI Taxonomy" id="544730"/>
    <lineage>
        <taxon>Eukaryota</taxon>
        <taxon>Viridiplantae</taxon>
        <taxon>Streptophyta</taxon>
        <taxon>Embryophyta</taxon>
        <taxon>Tracheophyta</taxon>
        <taxon>Spermatophyta</taxon>
        <taxon>Magnoliopsida</taxon>
        <taxon>Liliopsida</taxon>
        <taxon>Poales</taxon>
        <taxon>Cyperaceae</taxon>
        <taxon>Cyperoideae</taxon>
        <taxon>Cariceae</taxon>
        <taxon>Carex</taxon>
        <taxon>Carex subgen. Euthyceras</taxon>
    </lineage>
</organism>
<evidence type="ECO:0000256" key="1">
    <source>
        <dbReference type="ARBA" id="ARBA00006499"/>
    </source>
</evidence>
<name>A0A833VJL0_9POAL</name>
<evidence type="ECO:0000313" key="3">
    <source>
        <dbReference type="EMBL" id="KAF3326039.1"/>
    </source>
</evidence>
<dbReference type="Proteomes" id="UP000623129">
    <property type="component" value="Unassembled WGS sequence"/>
</dbReference>
<proteinExistence type="inferred from homology"/>
<dbReference type="InterPro" id="IPR050565">
    <property type="entry name" value="LYPA1-2/EST-like"/>
</dbReference>
<feature type="domain" description="Phospholipase/carboxylesterase/thioesterase" evidence="2">
    <location>
        <begin position="4"/>
        <end position="206"/>
    </location>
</feature>
<dbReference type="GO" id="GO:0052689">
    <property type="term" value="F:carboxylic ester hydrolase activity"/>
    <property type="evidence" value="ECO:0007669"/>
    <property type="project" value="TreeGrafter"/>
</dbReference>
<evidence type="ECO:0000313" key="4">
    <source>
        <dbReference type="Proteomes" id="UP000623129"/>
    </source>
</evidence>
<dbReference type="EMBL" id="SWLB01000019">
    <property type="protein sequence ID" value="KAF3326039.1"/>
    <property type="molecule type" value="Genomic_DNA"/>
</dbReference>
<dbReference type="Pfam" id="PF02230">
    <property type="entry name" value="Abhydrolase_2"/>
    <property type="match status" value="1"/>
</dbReference>